<dbReference type="PANTHER" id="PTHR34817">
    <property type="entry name" value="NUCLEOTIDYLTRANSFERASE"/>
    <property type="match status" value="1"/>
</dbReference>
<dbReference type="InterPro" id="IPR018775">
    <property type="entry name" value="RlaP"/>
</dbReference>
<name>A0ABW8VV98_9BACI</name>
<dbReference type="RefSeq" id="WP_052011549.1">
    <property type="nucleotide sequence ID" value="NZ_JBJOSA010000036.1"/>
</dbReference>
<evidence type="ECO:0000313" key="2">
    <source>
        <dbReference type="Proteomes" id="UP001628668"/>
    </source>
</evidence>
<dbReference type="Proteomes" id="UP001628668">
    <property type="component" value="Unassembled WGS sequence"/>
</dbReference>
<keyword evidence="2" id="KW-1185">Reference proteome</keyword>
<dbReference type="PANTHER" id="PTHR34817:SF2">
    <property type="entry name" value="NUCLEOTIDYLTRANSFERASE"/>
    <property type="match status" value="1"/>
</dbReference>
<proteinExistence type="predicted"/>
<organism evidence="1 2">
    <name type="scientific">Rossellomorea oryzaecorticis</name>
    <dbReference type="NCBI Taxonomy" id="1396505"/>
    <lineage>
        <taxon>Bacteria</taxon>
        <taxon>Bacillati</taxon>
        <taxon>Bacillota</taxon>
        <taxon>Bacilli</taxon>
        <taxon>Bacillales</taxon>
        <taxon>Bacillaceae</taxon>
        <taxon>Rossellomorea</taxon>
    </lineage>
</organism>
<dbReference type="Pfam" id="PF10127">
    <property type="entry name" value="RlaP"/>
    <property type="match status" value="1"/>
</dbReference>
<gene>
    <name evidence="1" type="ORF">ACKA06_21305</name>
</gene>
<protein>
    <submittedName>
        <fullName evidence="1">DNA polymerase beta superfamily protein</fullName>
    </submittedName>
</protein>
<comment type="caution">
    <text evidence="1">The sequence shown here is derived from an EMBL/GenBank/DDBJ whole genome shotgun (WGS) entry which is preliminary data.</text>
</comment>
<evidence type="ECO:0000313" key="1">
    <source>
        <dbReference type="EMBL" id="MFL8939301.1"/>
    </source>
</evidence>
<accession>A0ABW8VV98</accession>
<dbReference type="EMBL" id="JBJOSA010000036">
    <property type="protein sequence ID" value="MFL8939301.1"/>
    <property type="molecule type" value="Genomic_DNA"/>
</dbReference>
<sequence length="260" mass="30733">MDRIISSLLELEEQYGIKILYAVEAGSRAWGYASEHSDYDVRFIYVHPVRHYLSLQTKRDVIEKKVDYQLELAGWDLKKALSLLHRSNPSILEWLTEENIYLKHDSIKKIRDLSKHSFSAYKVLKHYVRMAKKNLNLMDEPYTQVKDYIHIIRPFLSSLWLLKLRTFPPNQIAAIMKELNLGESLRREIEHILHLKIQGKEQMDSQYFSHSVKKIKQDLGEIETHISGFVDNVGDIEEFNDVFLHILEEIWGRKRGRLTD</sequence>
<reference evidence="1 2" key="1">
    <citation type="submission" date="2024-12" db="EMBL/GenBank/DDBJ databases">
        <authorList>
            <person name="Li X."/>
            <person name="Zhang D."/>
        </authorList>
    </citation>
    <scope>NUCLEOTIDE SEQUENCE [LARGE SCALE GENOMIC DNA]</scope>
    <source>
        <strain evidence="1 2">JCM19602</strain>
    </source>
</reference>